<sequence length="245" mass="27518">MRLQPAAAVEEVQSLADGLSDHPALDNAFFRHWMSGPLPYPQVEVFAREFHARTVDAMLMAALAVLHADDLDDRVERVKHLYTEYGSGDAAKAHLLLQEHMLTDLLGRLRGAPYTREELRAADPLPGTRAFTQGRRALFTDDDRRVVQGALLAQELLAHPSPVRLYEGLRHYRDLYDVDGFHRMSEYFYVHICEAAKIDPARAVRSAAAVCRDGADLARLREGFDGLLDLTAGYWDTVYRAMLAA</sequence>
<dbReference type="RefSeq" id="WP_182845605.1">
    <property type="nucleotide sequence ID" value="NZ_BAAALP010000001.1"/>
</dbReference>
<dbReference type="Gene3D" id="1.20.910.10">
    <property type="entry name" value="Heme oxygenase-like"/>
    <property type="match status" value="1"/>
</dbReference>
<dbReference type="PANTHER" id="PTHR40279:SF3">
    <property type="entry name" value="4-AMINOBENZOATE SYNTHASE"/>
    <property type="match status" value="1"/>
</dbReference>
<dbReference type="Proteomes" id="UP000572680">
    <property type="component" value="Unassembled WGS sequence"/>
</dbReference>
<accession>A0A7W3LSL9</accession>
<dbReference type="GO" id="GO:0016491">
    <property type="term" value="F:oxidoreductase activity"/>
    <property type="evidence" value="ECO:0007669"/>
    <property type="project" value="UniProtKB-KW"/>
</dbReference>
<evidence type="ECO:0000313" key="3">
    <source>
        <dbReference type="Proteomes" id="UP000572680"/>
    </source>
</evidence>
<comment type="caution">
    <text evidence="2">The sequence shown here is derived from an EMBL/GenBank/DDBJ whole genome shotgun (WGS) entry which is preliminary data.</text>
</comment>
<dbReference type="AlphaFoldDB" id="A0A7W3LSL9"/>
<dbReference type="EMBL" id="JACJIA010000006">
    <property type="protein sequence ID" value="MBA8953462.1"/>
    <property type="molecule type" value="Genomic_DNA"/>
</dbReference>
<keyword evidence="3" id="KW-1185">Reference proteome</keyword>
<proteinExistence type="predicted"/>
<dbReference type="PANTHER" id="PTHR40279">
    <property type="entry name" value="PQQC-LIKE PROTEIN"/>
    <property type="match status" value="1"/>
</dbReference>
<reference evidence="2 3" key="1">
    <citation type="submission" date="2020-08" db="EMBL/GenBank/DDBJ databases">
        <title>Genomic Encyclopedia of Type Strains, Phase IV (KMG-IV): sequencing the most valuable type-strain genomes for metagenomic binning, comparative biology and taxonomic classification.</title>
        <authorList>
            <person name="Goeker M."/>
        </authorList>
    </citation>
    <scope>NUCLEOTIDE SEQUENCE [LARGE SCALE GENOMIC DNA]</scope>
    <source>
        <strain evidence="2 3">DSM 44197</strain>
    </source>
</reference>
<evidence type="ECO:0000313" key="2">
    <source>
        <dbReference type="EMBL" id="MBA8953462.1"/>
    </source>
</evidence>
<dbReference type="SUPFAM" id="SSF48613">
    <property type="entry name" value="Heme oxygenase-like"/>
    <property type="match status" value="1"/>
</dbReference>
<protein>
    <submittedName>
        <fullName evidence="2">Pyrroloquinoline quinone (PQQ) biosynthesis protein C</fullName>
    </submittedName>
</protein>
<keyword evidence="1" id="KW-0560">Oxidoreductase</keyword>
<dbReference type="InterPro" id="IPR016084">
    <property type="entry name" value="Haem_Oase-like_multi-hlx"/>
</dbReference>
<dbReference type="InterPro" id="IPR039068">
    <property type="entry name" value="PqqC-like"/>
</dbReference>
<evidence type="ECO:0000256" key="1">
    <source>
        <dbReference type="ARBA" id="ARBA00023002"/>
    </source>
</evidence>
<organism evidence="2 3">
    <name type="scientific">Actinomadura namibiensis</name>
    <dbReference type="NCBI Taxonomy" id="182080"/>
    <lineage>
        <taxon>Bacteria</taxon>
        <taxon>Bacillati</taxon>
        <taxon>Actinomycetota</taxon>
        <taxon>Actinomycetes</taxon>
        <taxon>Streptosporangiales</taxon>
        <taxon>Thermomonosporaceae</taxon>
        <taxon>Actinomadura</taxon>
    </lineage>
</organism>
<name>A0A7W3LSL9_ACTNM</name>
<gene>
    <name evidence="2" type="ORF">HNR61_005112</name>
</gene>